<proteinExistence type="inferred from homology"/>
<reference evidence="5" key="1">
    <citation type="submission" date="2023-10" db="EMBL/GenBank/DDBJ databases">
        <authorList>
            <person name="Chen Y."/>
            <person name="Shah S."/>
            <person name="Dougan E. K."/>
            <person name="Thang M."/>
            <person name="Chan C."/>
        </authorList>
    </citation>
    <scope>NUCLEOTIDE SEQUENCE [LARGE SCALE GENOMIC DNA]</scope>
</reference>
<accession>A0ABN9SM67</accession>
<gene>
    <name evidence="5" type="ORF">PCOR1329_LOCUS30767</name>
</gene>
<evidence type="ECO:0000313" key="5">
    <source>
        <dbReference type="EMBL" id="CAK0832913.1"/>
    </source>
</evidence>
<comment type="similarity">
    <text evidence="1">Belongs to the SNF7 family.</text>
</comment>
<evidence type="ECO:0000256" key="1">
    <source>
        <dbReference type="ARBA" id="ARBA00006190"/>
    </source>
</evidence>
<organism evidence="5 6">
    <name type="scientific">Prorocentrum cordatum</name>
    <dbReference type="NCBI Taxonomy" id="2364126"/>
    <lineage>
        <taxon>Eukaryota</taxon>
        <taxon>Sar</taxon>
        <taxon>Alveolata</taxon>
        <taxon>Dinophyceae</taxon>
        <taxon>Prorocentrales</taxon>
        <taxon>Prorocentraceae</taxon>
        <taxon>Prorocentrum</taxon>
    </lineage>
</organism>
<dbReference type="PANTHER" id="PTHR22761">
    <property type="entry name" value="CHARGED MULTIVESICULAR BODY PROTEIN"/>
    <property type="match status" value="1"/>
</dbReference>
<evidence type="ECO:0000256" key="2">
    <source>
        <dbReference type="ARBA" id="ARBA00023054"/>
    </source>
</evidence>
<feature type="compositionally biased region" description="Pro residues" evidence="4">
    <location>
        <begin position="214"/>
        <end position="223"/>
    </location>
</feature>
<dbReference type="InterPro" id="IPR005024">
    <property type="entry name" value="Snf7_fam"/>
</dbReference>
<keyword evidence="6" id="KW-1185">Reference proteome</keyword>
<sequence length="285" mass="30454">MGQTCGGPSLEGTSEEISAQVDALEAKISKAERDLRQYVVLGATDPAAKQRALQLMRRKKVFEEQRQQLIGAQFNVDNLADQEEQAKFTLKAVKAMQAGRDKLKKNSERMSSNQVDRILDDATELADEMRNINEALAQGSGLLELESEFAQLQREMMADAGAQAAQGAPMAARSASGHREQLAAGAYGAAPPVGAYGAAPPAAAARREHKPWEVPAPPPPPPPRRGEGVSRGASTVDEEYANAWASSALKAAMAPYGHLPGAGPSRASFAHQHSQQWKQRVPLAA</sequence>
<evidence type="ECO:0000256" key="4">
    <source>
        <dbReference type="SAM" id="MobiDB-lite"/>
    </source>
</evidence>
<keyword evidence="2 3" id="KW-0175">Coiled coil</keyword>
<feature type="coiled-coil region" evidence="3">
    <location>
        <begin position="14"/>
        <end position="41"/>
    </location>
</feature>
<feature type="region of interest" description="Disordered" evidence="4">
    <location>
        <begin position="198"/>
        <end position="235"/>
    </location>
</feature>
<comment type="caution">
    <text evidence="5">The sequence shown here is derived from an EMBL/GenBank/DDBJ whole genome shotgun (WGS) entry which is preliminary data.</text>
</comment>
<dbReference type="EMBL" id="CAUYUJ010011925">
    <property type="protein sequence ID" value="CAK0832913.1"/>
    <property type="molecule type" value="Genomic_DNA"/>
</dbReference>
<feature type="region of interest" description="Disordered" evidence="4">
    <location>
        <begin position="255"/>
        <end position="285"/>
    </location>
</feature>
<evidence type="ECO:0000256" key="3">
    <source>
        <dbReference type="SAM" id="Coils"/>
    </source>
</evidence>
<dbReference type="PANTHER" id="PTHR22761:SF12">
    <property type="entry name" value="CHARGED MULTIVESICULAR BODY PROTEIN 5"/>
    <property type="match status" value="1"/>
</dbReference>
<name>A0ABN9SM67_9DINO</name>
<dbReference type="Pfam" id="PF03357">
    <property type="entry name" value="Snf7"/>
    <property type="match status" value="1"/>
</dbReference>
<protein>
    <submittedName>
        <fullName evidence="5">Uncharacterized protein</fullName>
    </submittedName>
</protein>
<dbReference type="Proteomes" id="UP001189429">
    <property type="component" value="Unassembled WGS sequence"/>
</dbReference>
<evidence type="ECO:0000313" key="6">
    <source>
        <dbReference type="Proteomes" id="UP001189429"/>
    </source>
</evidence>